<dbReference type="CDD" id="cd04301">
    <property type="entry name" value="NAT_SF"/>
    <property type="match status" value="1"/>
</dbReference>
<dbReference type="AlphaFoldDB" id="V4HWH4"/>
<dbReference type="Pfam" id="PF00583">
    <property type="entry name" value="Acetyltransf_1"/>
    <property type="match status" value="1"/>
</dbReference>
<comment type="caution">
    <text evidence="2">The sequence shown here is derived from an EMBL/GenBank/DDBJ whole genome shotgun (WGS) entry which is preliminary data.</text>
</comment>
<organism evidence="2 3">
    <name type="scientific">Pseudoalteromonas luteoviolacea (strain 2ta16)</name>
    <dbReference type="NCBI Taxonomy" id="1353533"/>
    <lineage>
        <taxon>Bacteria</taxon>
        <taxon>Pseudomonadati</taxon>
        <taxon>Pseudomonadota</taxon>
        <taxon>Gammaproteobacteria</taxon>
        <taxon>Alteromonadales</taxon>
        <taxon>Pseudoalteromonadaceae</taxon>
        <taxon>Pseudoalteromonas</taxon>
    </lineage>
</organism>
<dbReference type="PROSITE" id="PS51186">
    <property type="entry name" value="GNAT"/>
    <property type="match status" value="1"/>
</dbReference>
<dbReference type="Proteomes" id="UP000017820">
    <property type="component" value="Unassembled WGS sequence"/>
</dbReference>
<dbReference type="Gene3D" id="3.40.630.30">
    <property type="match status" value="1"/>
</dbReference>
<evidence type="ECO:0000313" key="3">
    <source>
        <dbReference type="Proteomes" id="UP000017820"/>
    </source>
</evidence>
<reference evidence="2 3" key="1">
    <citation type="submission" date="2013-07" db="EMBL/GenBank/DDBJ databases">
        <title>Draft genome sequence of Pseudoalteromonas luteoviolacea 2ta16.</title>
        <authorList>
            <person name="Allen E.E."/>
            <person name="Azam F."/>
            <person name="Podell S."/>
        </authorList>
    </citation>
    <scope>NUCLEOTIDE SEQUENCE [LARGE SCALE GENOMIC DNA]</scope>
    <source>
        <strain evidence="2 3">2ta16</strain>
    </source>
</reference>
<evidence type="ECO:0000313" key="2">
    <source>
        <dbReference type="EMBL" id="ESP94153.1"/>
    </source>
</evidence>
<dbReference type="EMBL" id="AUSV01000021">
    <property type="protein sequence ID" value="ESP94153.1"/>
    <property type="molecule type" value="Genomic_DNA"/>
</dbReference>
<name>V4HWH4_PSEL2</name>
<feature type="domain" description="N-acetyltransferase" evidence="1">
    <location>
        <begin position="2"/>
        <end position="171"/>
    </location>
</feature>
<dbReference type="InterPro" id="IPR000182">
    <property type="entry name" value="GNAT_dom"/>
</dbReference>
<sequence length="187" mass="20929">MIKLTQLSHDYFSQVISLGNLVHGDNYLDSERLEQIYQMGLKKSLNASFVAINESNQVIGFRLTYCADQWPIDKWCTPADWPVDIEQMAYFKCIAIDPRAQGQGIGPKLLAASIEVLKKQGAKAGVAHLWQQSPGNGAVKYFTKSGGKLIKLHDDRWLENCINDGYECPICGNECHCQAAEMVIEFT</sequence>
<proteinExistence type="predicted"/>
<accession>V4HWH4</accession>
<dbReference type="GO" id="GO:0016747">
    <property type="term" value="F:acyltransferase activity, transferring groups other than amino-acyl groups"/>
    <property type="evidence" value="ECO:0007669"/>
    <property type="project" value="InterPro"/>
</dbReference>
<dbReference type="InterPro" id="IPR016181">
    <property type="entry name" value="Acyl_CoA_acyltransferase"/>
</dbReference>
<gene>
    <name evidence="2" type="ORF">PL2TA16_02403</name>
</gene>
<keyword evidence="2" id="KW-0808">Transferase</keyword>
<protein>
    <submittedName>
        <fullName evidence="2">N-acetylglutamate synthase related acetyltransferase</fullName>
    </submittedName>
</protein>
<dbReference type="PATRIC" id="fig|1353533.3.peg.1448"/>
<dbReference type="SUPFAM" id="SSF55729">
    <property type="entry name" value="Acyl-CoA N-acyltransferases (Nat)"/>
    <property type="match status" value="1"/>
</dbReference>
<evidence type="ECO:0000259" key="1">
    <source>
        <dbReference type="PROSITE" id="PS51186"/>
    </source>
</evidence>